<dbReference type="Proteomes" id="UP000812287">
    <property type="component" value="Unassembled WGS sequence"/>
</dbReference>
<dbReference type="InterPro" id="IPR032801">
    <property type="entry name" value="PXL2A/B/C"/>
</dbReference>
<evidence type="ECO:0008006" key="4">
    <source>
        <dbReference type="Google" id="ProtNLM"/>
    </source>
</evidence>
<sequence length="372" mass="40814">MALVSSPSAYYPPPPSSTQSHSSSYTNIPTPLSESPPCIPGISTPSLRSLVDTPAPSVAQHSSCHSHTTSLPLNFAFPASLEWLPPTPTQLARAAEKPLVASSGLRVPFGTVFARKRVIVIFIRHFWCPLCQDYIHSLASLAPRNADIVIISNGSHALIDKYRQIFGLRFQMYVDPELEVYRALGMGTIGHSSSLSPPVKSRARREKVDSYVRRGALGGIAMVVFRALKVGMPMWEKGGESTQLGGEFVLGPGMICTWAHRMQTREGHAPVTDVLEAAGLPVPPSVSRIAPSVALKAKDRTRRETMGELRASVRWSVERKRQSVDGMPSKEEKRLERYKSLESIKEASMAARGVKSPIIDDEDIDEVVFFKD</sequence>
<dbReference type="PANTHER" id="PTHR28630">
    <property type="match status" value="1"/>
</dbReference>
<dbReference type="AlphaFoldDB" id="A0A9P7W395"/>
<dbReference type="Gene3D" id="3.40.30.10">
    <property type="entry name" value="Glutaredoxin"/>
    <property type="match status" value="1"/>
</dbReference>
<dbReference type="Pfam" id="PF13911">
    <property type="entry name" value="AhpC-TSA_2"/>
    <property type="match status" value="1"/>
</dbReference>
<feature type="region of interest" description="Disordered" evidence="1">
    <location>
        <begin position="1"/>
        <end position="38"/>
    </location>
</feature>
<dbReference type="InterPro" id="IPR036249">
    <property type="entry name" value="Thioredoxin-like_sf"/>
</dbReference>
<proteinExistence type="predicted"/>
<dbReference type="RefSeq" id="XP_043044862.1">
    <property type="nucleotide sequence ID" value="XM_043182743.1"/>
</dbReference>
<organism evidence="2 3">
    <name type="scientific">Guyanagaster necrorhizus</name>
    <dbReference type="NCBI Taxonomy" id="856835"/>
    <lineage>
        <taxon>Eukaryota</taxon>
        <taxon>Fungi</taxon>
        <taxon>Dikarya</taxon>
        <taxon>Basidiomycota</taxon>
        <taxon>Agaricomycotina</taxon>
        <taxon>Agaricomycetes</taxon>
        <taxon>Agaricomycetidae</taxon>
        <taxon>Agaricales</taxon>
        <taxon>Marasmiineae</taxon>
        <taxon>Physalacriaceae</taxon>
        <taxon>Guyanagaster</taxon>
    </lineage>
</organism>
<gene>
    <name evidence="2" type="ORF">BT62DRAFT_883383</name>
</gene>
<reference evidence="2" key="1">
    <citation type="submission" date="2020-11" db="EMBL/GenBank/DDBJ databases">
        <title>Adaptations for nitrogen fixation in a non-lichenized fungal sporocarp promotes dispersal by wood-feeding termites.</title>
        <authorList>
            <consortium name="DOE Joint Genome Institute"/>
            <person name="Koch R.A."/>
            <person name="Yoon G."/>
            <person name="Arayal U."/>
            <person name="Lail K."/>
            <person name="Amirebrahimi M."/>
            <person name="Labutti K."/>
            <person name="Lipzen A."/>
            <person name="Riley R."/>
            <person name="Barry K."/>
            <person name="Henrissat B."/>
            <person name="Grigoriev I.V."/>
            <person name="Herr J.R."/>
            <person name="Aime M.C."/>
        </authorList>
    </citation>
    <scope>NUCLEOTIDE SEQUENCE</scope>
    <source>
        <strain evidence="2">MCA 3950</strain>
    </source>
</reference>
<name>A0A9P7W395_9AGAR</name>
<evidence type="ECO:0000313" key="2">
    <source>
        <dbReference type="EMBL" id="KAG7451362.1"/>
    </source>
</evidence>
<protein>
    <recommendedName>
        <fullName evidence="4">AhpC/TSA antioxidant enzyme-domain-containing protein</fullName>
    </recommendedName>
</protein>
<comment type="caution">
    <text evidence="2">The sequence shown here is derived from an EMBL/GenBank/DDBJ whole genome shotgun (WGS) entry which is preliminary data.</text>
</comment>
<keyword evidence="3" id="KW-1185">Reference proteome</keyword>
<evidence type="ECO:0000256" key="1">
    <source>
        <dbReference type="SAM" id="MobiDB-lite"/>
    </source>
</evidence>
<dbReference type="EMBL" id="MU250525">
    <property type="protein sequence ID" value="KAG7451362.1"/>
    <property type="molecule type" value="Genomic_DNA"/>
</dbReference>
<accession>A0A9P7W395</accession>
<dbReference type="GeneID" id="66105040"/>
<dbReference type="PANTHER" id="PTHR28630:SF3">
    <property type="entry name" value="PEROXIREDOXIN-LIKE 2C"/>
    <property type="match status" value="1"/>
</dbReference>
<evidence type="ECO:0000313" key="3">
    <source>
        <dbReference type="Proteomes" id="UP000812287"/>
    </source>
</evidence>
<dbReference type="SUPFAM" id="SSF52833">
    <property type="entry name" value="Thioredoxin-like"/>
    <property type="match status" value="1"/>
</dbReference>
<dbReference type="CDD" id="cd02970">
    <property type="entry name" value="PRX_like2"/>
    <property type="match status" value="1"/>
</dbReference>
<dbReference type="OrthoDB" id="40334at2759"/>